<proteinExistence type="predicted"/>
<dbReference type="EMBL" id="VSSQ01137388">
    <property type="protein sequence ID" value="MPN61169.1"/>
    <property type="molecule type" value="Genomic_DNA"/>
</dbReference>
<reference evidence="1" key="1">
    <citation type="submission" date="2019-08" db="EMBL/GenBank/DDBJ databases">
        <authorList>
            <person name="Kucharzyk K."/>
            <person name="Murdoch R.W."/>
            <person name="Higgins S."/>
            <person name="Loffler F."/>
        </authorList>
    </citation>
    <scope>NUCLEOTIDE SEQUENCE</scope>
</reference>
<protein>
    <submittedName>
        <fullName evidence="1">Uncharacterized protein</fullName>
    </submittedName>
</protein>
<gene>
    <name evidence="1" type="ORF">SDC9_208903</name>
</gene>
<sequence>MIDEILDKSRKAIEGKLGLTVVYDPMPVQKAEPHVRLTFMGTADQGSYDVVSFQLTVVAAGDGPDYFVPNLVKASLKVHDLFNGSNGQDRMDVPLAGGSAARIQFKPVTLPNGGQFIENEREDTERNQFRYTYVEPHVVTISFPRDQR</sequence>
<organism evidence="1">
    <name type="scientific">bioreactor metagenome</name>
    <dbReference type="NCBI Taxonomy" id="1076179"/>
    <lineage>
        <taxon>unclassified sequences</taxon>
        <taxon>metagenomes</taxon>
        <taxon>ecological metagenomes</taxon>
    </lineage>
</organism>
<accession>A0A645JEU0</accession>
<evidence type="ECO:0000313" key="1">
    <source>
        <dbReference type="EMBL" id="MPN61169.1"/>
    </source>
</evidence>
<comment type="caution">
    <text evidence="1">The sequence shown here is derived from an EMBL/GenBank/DDBJ whole genome shotgun (WGS) entry which is preliminary data.</text>
</comment>
<name>A0A645JEU0_9ZZZZ</name>
<dbReference type="AlphaFoldDB" id="A0A645JEU0"/>